<evidence type="ECO:0000313" key="1">
    <source>
        <dbReference type="EMBL" id="XBH04089.1"/>
    </source>
</evidence>
<dbReference type="RefSeq" id="WP_406696835.1">
    <property type="nucleotide sequence ID" value="NZ_CP155447.1"/>
</dbReference>
<dbReference type="AlphaFoldDB" id="A0AAU7CGG0"/>
<dbReference type="EMBL" id="CP155447">
    <property type="protein sequence ID" value="XBH04089.1"/>
    <property type="molecule type" value="Genomic_DNA"/>
</dbReference>
<proteinExistence type="predicted"/>
<organism evidence="1">
    <name type="scientific">Singulisphaera sp. Ch08</name>
    <dbReference type="NCBI Taxonomy" id="3120278"/>
    <lineage>
        <taxon>Bacteria</taxon>
        <taxon>Pseudomonadati</taxon>
        <taxon>Planctomycetota</taxon>
        <taxon>Planctomycetia</taxon>
        <taxon>Isosphaerales</taxon>
        <taxon>Isosphaeraceae</taxon>
        <taxon>Singulisphaera</taxon>
    </lineage>
</organism>
<accession>A0AAU7CGG0</accession>
<reference evidence="1" key="1">
    <citation type="submission" date="2024-05" db="EMBL/GenBank/DDBJ databases">
        <title>Planctomycetes of the genus Singulisphaera possess chitinolytic capabilities.</title>
        <authorList>
            <person name="Ivanova A."/>
        </authorList>
    </citation>
    <scope>NUCLEOTIDE SEQUENCE</scope>
    <source>
        <strain evidence="1">Ch08T</strain>
    </source>
</reference>
<protein>
    <submittedName>
        <fullName evidence="1">Uncharacterized protein</fullName>
    </submittedName>
</protein>
<gene>
    <name evidence="1" type="ORF">V5E97_38185</name>
</gene>
<sequence>MSTLADEIQAATSETLLADALLGVHHKVSERAARASKARHASKRRQRIDPTTCEREYTAAELEFMQAIQAYKQSSGRMFPTWSEILEVLHGLGYEKSV</sequence>
<name>A0AAU7CGG0_9BACT</name>